<feature type="binding site" evidence="12">
    <location>
        <position position="570"/>
    </location>
    <ligand>
        <name>Zn(2+)</name>
        <dbReference type="ChEBI" id="CHEBI:29105"/>
        <note>catalytic</note>
    </ligand>
</feature>
<evidence type="ECO:0000256" key="10">
    <source>
        <dbReference type="ARBA" id="ARBA00023180"/>
    </source>
</evidence>
<dbReference type="SUPFAM" id="SSF55486">
    <property type="entry name" value="Metalloproteases ('zincins'), catalytic domain"/>
    <property type="match status" value="1"/>
</dbReference>
<sequence length="749" mass="81239">MLGVLTTCITPVGTTTAESKTGTLGVTISDVTANVKSRTDPPVVTFAPTIGVTTGMSETGMLEILTSGITTVGITTTNSKTSTLGITPSDVTANIMRTTKSEEKECCAKTVKSKTDTSLVTSTPTVGVTTIKSTTGMLSVLTSGITTVGITTGNRKSRTLGIITTDVTANTIKSTKSEENECCGDDETCETDTSGVTSAPTIGVTTGMLGILTSGISTVESTTVKSKTSSLLMTTSDDFASRKTTTKSEEKECCDDNPMRKTDVLEVTSAATTVPGFTTSGHVDCAHNIPAETTTGVADDASVSSLTNLDCAKCTKSATFKTNLPSPTPLTNEIDASLLSTFNSVTFTPSSVSISDSSDITKLVSIGPATSTLEMTSTKPTSLGKNSEFSSPITVTSGSVNTVNPEIKTSRKMFTSVEEPKLTTTGTVKCPHKKPKPASKSLISFRSKEFRNFTTPYPPSEHSVMYHRTQIFRPFEGRTALRDPETLWVGGIIPYELSDNYDAKQKGYIREGMDEFEKKTCIKFVPKKEEKTYIKIKPDTICASPVGRIVGRPSKVTLSDGCYSQGVILHELMHLLGFVHEQNRPDRDQYVMINWDNIQEGKENNFRKLSEMRVTTLDVGYDYNSLMHYSSYEFAKDDDRPTITPLKPGVTVGNKEYFSDKDLLKIKKLYNCQDSKRGKEAESSAATSSMHGSTLSARVPASSSSFEEIQAEQIKSNINYDKREEYLKKMFHFEQILFSHTLNNEQNIA</sequence>
<dbReference type="EMBL" id="BPLQ01015049">
    <property type="protein sequence ID" value="GIY85433.1"/>
    <property type="molecule type" value="Genomic_DNA"/>
</dbReference>
<dbReference type="AlphaFoldDB" id="A0AAV4WT17"/>
<dbReference type="CDD" id="cd04280">
    <property type="entry name" value="ZnMc_astacin_like"/>
    <property type="match status" value="1"/>
</dbReference>
<dbReference type="PRINTS" id="PR00480">
    <property type="entry name" value="ASTACIN"/>
</dbReference>
<keyword evidence="17" id="KW-1185">Reference proteome</keyword>
<dbReference type="FunFam" id="3.40.390.10:FF:000015">
    <property type="entry name" value="Meprin A subunit"/>
    <property type="match status" value="1"/>
</dbReference>
<evidence type="ECO:0000256" key="3">
    <source>
        <dbReference type="ARBA" id="ARBA00022723"/>
    </source>
</evidence>
<comment type="function">
    <text evidence="11">Zinc metalloprotease. Provoques deadhesion of endothelial cells from cell cultures, and also degradation of fibronectin, fibrinogen and gelatin in vitro. Its role in the venom is not fully understood but it might act as a spreading factor that facilitates diffusion of other venom toxins. Alternatively, it might be involved in the proteolytic processing of other venom toxins or it might play a role in extra-oral digestion of prey.</text>
</comment>
<dbReference type="PANTHER" id="PTHR10127:SF780">
    <property type="entry name" value="METALLOENDOPEPTIDASE"/>
    <property type="match status" value="1"/>
</dbReference>
<dbReference type="Proteomes" id="UP001054837">
    <property type="component" value="Unassembled WGS sequence"/>
</dbReference>
<evidence type="ECO:0000256" key="13">
    <source>
        <dbReference type="RuleBase" id="RU361183"/>
    </source>
</evidence>
<organism evidence="16 17">
    <name type="scientific">Caerostris darwini</name>
    <dbReference type="NCBI Taxonomy" id="1538125"/>
    <lineage>
        <taxon>Eukaryota</taxon>
        <taxon>Metazoa</taxon>
        <taxon>Ecdysozoa</taxon>
        <taxon>Arthropoda</taxon>
        <taxon>Chelicerata</taxon>
        <taxon>Arachnida</taxon>
        <taxon>Araneae</taxon>
        <taxon>Araneomorphae</taxon>
        <taxon>Entelegynae</taxon>
        <taxon>Araneoidea</taxon>
        <taxon>Araneidae</taxon>
        <taxon>Caerostris</taxon>
    </lineage>
</organism>
<dbReference type="GO" id="GO:0006508">
    <property type="term" value="P:proteolysis"/>
    <property type="evidence" value="ECO:0007669"/>
    <property type="project" value="UniProtKB-KW"/>
</dbReference>
<evidence type="ECO:0000313" key="17">
    <source>
        <dbReference type="Proteomes" id="UP001054837"/>
    </source>
</evidence>
<dbReference type="PROSITE" id="PS51864">
    <property type="entry name" value="ASTACIN"/>
    <property type="match status" value="1"/>
</dbReference>
<keyword evidence="9" id="KW-1015">Disulfide bond</keyword>
<keyword evidence="10" id="KW-0325">Glycoprotein</keyword>
<feature type="binding site" evidence="12">
    <location>
        <position position="580"/>
    </location>
    <ligand>
        <name>Zn(2+)</name>
        <dbReference type="ChEBI" id="CHEBI:29105"/>
        <note>catalytic</note>
    </ligand>
</feature>
<comment type="cofactor">
    <cofactor evidence="12 13">
        <name>Zn(2+)</name>
        <dbReference type="ChEBI" id="CHEBI:29105"/>
    </cofactor>
    <text evidence="12 13">Binds 1 zinc ion per subunit.</text>
</comment>
<dbReference type="InterPro" id="IPR006026">
    <property type="entry name" value="Peptidase_Metallo"/>
</dbReference>
<evidence type="ECO:0000256" key="12">
    <source>
        <dbReference type="PROSITE-ProRule" id="PRU01211"/>
    </source>
</evidence>
<feature type="active site" evidence="12">
    <location>
        <position position="571"/>
    </location>
</feature>
<evidence type="ECO:0000256" key="8">
    <source>
        <dbReference type="ARBA" id="ARBA00023145"/>
    </source>
</evidence>
<evidence type="ECO:0000256" key="4">
    <source>
        <dbReference type="ARBA" id="ARBA00022729"/>
    </source>
</evidence>
<comment type="subunit">
    <text evidence="1">Monomer.</text>
</comment>
<evidence type="ECO:0000256" key="11">
    <source>
        <dbReference type="ARBA" id="ARBA00025529"/>
    </source>
</evidence>
<evidence type="ECO:0000256" key="6">
    <source>
        <dbReference type="ARBA" id="ARBA00022833"/>
    </source>
</evidence>
<evidence type="ECO:0000313" key="16">
    <source>
        <dbReference type="EMBL" id="GIY85433.1"/>
    </source>
</evidence>
<evidence type="ECO:0000256" key="5">
    <source>
        <dbReference type="ARBA" id="ARBA00022801"/>
    </source>
</evidence>
<comment type="caution">
    <text evidence="16">The sequence shown here is derived from an EMBL/GenBank/DDBJ whole genome shotgun (WGS) entry which is preliminary data.</text>
</comment>
<feature type="compositionally biased region" description="Polar residues" evidence="14">
    <location>
        <begin position="684"/>
        <end position="702"/>
    </location>
</feature>
<dbReference type="Pfam" id="PF01400">
    <property type="entry name" value="Astacin"/>
    <property type="match status" value="1"/>
</dbReference>
<keyword evidence="5 12" id="KW-0378">Hydrolase</keyword>
<evidence type="ECO:0000256" key="14">
    <source>
        <dbReference type="SAM" id="MobiDB-lite"/>
    </source>
</evidence>
<proteinExistence type="predicted"/>
<dbReference type="GO" id="GO:0008270">
    <property type="term" value="F:zinc ion binding"/>
    <property type="evidence" value="ECO:0007669"/>
    <property type="project" value="UniProtKB-UniRule"/>
</dbReference>
<dbReference type="PANTHER" id="PTHR10127">
    <property type="entry name" value="DISCOIDIN, CUB, EGF, LAMININ , AND ZINC METALLOPROTEASE DOMAIN CONTAINING"/>
    <property type="match status" value="1"/>
</dbReference>
<evidence type="ECO:0000256" key="9">
    <source>
        <dbReference type="ARBA" id="ARBA00023157"/>
    </source>
</evidence>
<feature type="domain" description="Peptidase M12A" evidence="15">
    <location>
        <begin position="479"/>
        <end position="673"/>
    </location>
</feature>
<dbReference type="EC" id="3.4.24.-" evidence="13"/>
<keyword evidence="4" id="KW-0732">Signal</keyword>
<reference evidence="16 17" key="1">
    <citation type="submission" date="2021-06" db="EMBL/GenBank/DDBJ databases">
        <title>Caerostris darwini draft genome.</title>
        <authorList>
            <person name="Kono N."/>
            <person name="Arakawa K."/>
        </authorList>
    </citation>
    <scope>NUCLEOTIDE SEQUENCE [LARGE SCALE GENOMIC DNA]</scope>
</reference>
<evidence type="ECO:0000256" key="7">
    <source>
        <dbReference type="ARBA" id="ARBA00023049"/>
    </source>
</evidence>
<gene>
    <name evidence="16" type="primary">nas-13</name>
    <name evidence="16" type="ORF">CDAR_426071</name>
</gene>
<dbReference type="InterPro" id="IPR001506">
    <property type="entry name" value="Peptidase_M12A"/>
</dbReference>
<protein>
    <recommendedName>
        <fullName evidence="13">Metalloendopeptidase</fullName>
        <ecNumber evidence="13">3.4.24.-</ecNumber>
    </recommendedName>
</protein>
<keyword evidence="7 12" id="KW-0482">Metalloprotease</keyword>
<feature type="binding site" evidence="12">
    <location>
        <position position="574"/>
    </location>
    <ligand>
        <name>Zn(2+)</name>
        <dbReference type="ChEBI" id="CHEBI:29105"/>
        <note>catalytic</note>
    </ligand>
</feature>
<feature type="region of interest" description="Disordered" evidence="14">
    <location>
        <begin position="677"/>
        <end position="702"/>
    </location>
</feature>
<dbReference type="GO" id="GO:0004222">
    <property type="term" value="F:metalloendopeptidase activity"/>
    <property type="evidence" value="ECO:0007669"/>
    <property type="project" value="UniProtKB-UniRule"/>
</dbReference>
<name>A0AAV4WT17_9ARAC</name>
<accession>A0AAV4WT17</accession>
<keyword evidence="8" id="KW-0865">Zymogen</keyword>
<evidence type="ECO:0000256" key="1">
    <source>
        <dbReference type="ARBA" id="ARBA00011245"/>
    </source>
</evidence>
<evidence type="ECO:0000259" key="15">
    <source>
        <dbReference type="PROSITE" id="PS51864"/>
    </source>
</evidence>
<dbReference type="Gene3D" id="3.40.390.10">
    <property type="entry name" value="Collagenase (Catalytic Domain)"/>
    <property type="match status" value="1"/>
</dbReference>
<comment type="caution">
    <text evidence="12">Lacks conserved residue(s) required for the propagation of feature annotation.</text>
</comment>
<keyword evidence="6 12" id="KW-0862">Zinc</keyword>
<evidence type="ECO:0000256" key="2">
    <source>
        <dbReference type="ARBA" id="ARBA00022670"/>
    </source>
</evidence>
<keyword evidence="3 12" id="KW-0479">Metal-binding</keyword>
<keyword evidence="2 12" id="KW-0645">Protease</keyword>
<dbReference type="InterPro" id="IPR034035">
    <property type="entry name" value="Astacin-like_dom"/>
</dbReference>
<dbReference type="InterPro" id="IPR024079">
    <property type="entry name" value="MetalloPept_cat_dom_sf"/>
</dbReference>
<dbReference type="SMART" id="SM00235">
    <property type="entry name" value="ZnMc"/>
    <property type="match status" value="1"/>
</dbReference>